<dbReference type="Proteomes" id="UP000263364">
    <property type="component" value="Segment"/>
</dbReference>
<protein>
    <submittedName>
        <fullName evidence="1">Uncharacterized protein</fullName>
    </submittedName>
</protein>
<evidence type="ECO:0000313" key="1">
    <source>
        <dbReference type="EMBL" id="AXY86363.1"/>
    </source>
</evidence>
<keyword evidence="2" id="KW-1185">Reference proteome</keyword>
<dbReference type="EMBL" id="MH586731">
    <property type="protein sequence ID" value="AXY86363.1"/>
    <property type="molecule type" value="Genomic_DNA"/>
</dbReference>
<sequence length="53" mass="6355">MLRATKQIYIFYRYFSVPSKTLKNDLIVLFYKNFKILNNYLYSLLKIQVGTGL</sequence>
<name>A0A385IS54_9CAUD</name>
<reference evidence="2" key="1">
    <citation type="submission" date="2018-07" db="EMBL/GenBank/DDBJ databases">
        <authorList>
            <person name="Neff J.K."/>
            <person name="Xie Y."/>
            <person name="O'Leary C.C."/>
            <person name="Liu M."/>
            <person name="Gill J.J."/>
        </authorList>
    </citation>
    <scope>NUCLEOTIDE SEQUENCE [LARGE SCALE GENOMIC DNA]</scope>
</reference>
<evidence type="ECO:0000313" key="2">
    <source>
        <dbReference type="Proteomes" id="UP000263364"/>
    </source>
</evidence>
<accession>A0A385IS54</accession>
<gene>
    <name evidence="1" type="ORF">Meda_103</name>
</gene>
<proteinExistence type="predicted"/>
<organism evidence="1 2">
    <name type="scientific">Salmonella phage Meda</name>
    <dbReference type="NCBI Taxonomy" id="2283282"/>
    <lineage>
        <taxon>Viruses</taxon>
        <taxon>Duplodnaviria</taxon>
        <taxon>Heunggongvirae</taxon>
        <taxon>Uroviricota</taxon>
        <taxon>Caudoviricetes</taxon>
        <taxon>Andersonviridae</taxon>
        <taxon>Ounavirinae</taxon>
        <taxon>Felixounavirus</taxon>
        <taxon>Felixounavirus meda</taxon>
    </lineage>
</organism>